<protein>
    <recommendedName>
        <fullName evidence="3">Elongation factor Ts</fullName>
        <shortName evidence="3">EF-Ts</shortName>
    </recommendedName>
</protein>
<dbReference type="PANTHER" id="PTHR11741">
    <property type="entry name" value="ELONGATION FACTOR TS"/>
    <property type="match status" value="1"/>
</dbReference>
<comment type="similarity">
    <text evidence="3">Belongs to the EF-Ts family.</text>
</comment>
<dbReference type="InterPro" id="IPR001816">
    <property type="entry name" value="Transl_elong_EFTs/EF1B"/>
</dbReference>
<dbReference type="InterPro" id="IPR014039">
    <property type="entry name" value="Transl_elong_EFTs/EF1B_dimer"/>
</dbReference>
<evidence type="ECO:0000256" key="1">
    <source>
        <dbReference type="ARBA" id="ARBA00022768"/>
    </source>
</evidence>
<dbReference type="HAMAP" id="MF_00050">
    <property type="entry name" value="EF_Ts"/>
    <property type="match status" value="1"/>
</dbReference>
<keyword evidence="2 3" id="KW-0648">Protein biosynthesis</keyword>
<dbReference type="Gene3D" id="3.30.479.20">
    <property type="entry name" value="Elongation factor Ts, dimerisation domain"/>
    <property type="match status" value="2"/>
</dbReference>
<dbReference type="NCBIfam" id="TIGR00116">
    <property type="entry name" value="tsf"/>
    <property type="match status" value="1"/>
</dbReference>
<keyword evidence="1 3" id="KW-0251">Elongation factor</keyword>
<dbReference type="AlphaFoldDB" id="A0A5S4EJQ4"/>
<dbReference type="Pfam" id="PF00889">
    <property type="entry name" value="EF_TS"/>
    <property type="match status" value="1"/>
</dbReference>
<comment type="function">
    <text evidence="3">Associates with the EF-Tu.GDP complex and induces the exchange of GDP to GTP. It remains bound to the aminoacyl-tRNA.EF-Tu.GTP complex up to the GTP hydrolysis stage on the ribosome.</text>
</comment>
<sequence length="237" mass="24965">MAIHRSNDHKLGAMIEINCETDFVGKNDEFLKLARDCAALVAEHDPADVAALSALPMGEGSVESTRTALVGKIGENMSIRRFVRITAKGKLAAYVHGGAKIGVLVDYLGGDDQLGKDLAMHIAATKPKALDSSGVAIDLIESERRIAIEKAREAGKPEALIEKIAEGSIQKFLNEVTLLGQVFVKAEDGKQTIAQLLKAKGASVAGFTLFVVGEGIAKRTNDFAAEVAAQAAAAAQK</sequence>
<name>A0A5S4EJQ4_9PROT</name>
<gene>
    <name evidence="3" type="primary">tsf</name>
    <name evidence="5" type="ORF">ACCUM_1024</name>
</gene>
<evidence type="ECO:0000256" key="2">
    <source>
        <dbReference type="ARBA" id="ARBA00022917"/>
    </source>
</evidence>
<evidence type="ECO:0000313" key="6">
    <source>
        <dbReference type="Proteomes" id="UP000306324"/>
    </source>
</evidence>
<proteinExistence type="inferred from homology"/>
<accession>A0A5S4EJQ4</accession>
<feature type="domain" description="Translation elongation factor EFTs/EF1B dimerisation" evidence="4">
    <location>
        <begin position="12"/>
        <end position="214"/>
    </location>
</feature>
<evidence type="ECO:0000259" key="4">
    <source>
        <dbReference type="Pfam" id="PF00889"/>
    </source>
</evidence>
<dbReference type="SUPFAM" id="SSF54713">
    <property type="entry name" value="Elongation factor Ts (EF-Ts), dimerisation domain"/>
    <property type="match status" value="2"/>
</dbReference>
<dbReference type="InterPro" id="IPR036402">
    <property type="entry name" value="EF-Ts_dimer_sf"/>
</dbReference>
<dbReference type="GO" id="GO:0003746">
    <property type="term" value="F:translation elongation factor activity"/>
    <property type="evidence" value="ECO:0007669"/>
    <property type="project" value="UniProtKB-UniRule"/>
</dbReference>
<reference evidence="5 6" key="1">
    <citation type="submission" date="2019-04" db="EMBL/GenBank/DDBJ databases">
        <title>A novel phosphate-accumulating bacterium identified in bioreactor for phosphate removal from wastewater.</title>
        <authorList>
            <person name="Kotlyarov R.Y."/>
            <person name="Beletsky A.V."/>
            <person name="Kallistova A.Y."/>
            <person name="Dorofeev A.G."/>
            <person name="Nikolaev Y.Y."/>
            <person name="Pimenov N.V."/>
            <person name="Ravin N.V."/>
            <person name="Mardanov A.V."/>
        </authorList>
    </citation>
    <scope>NUCLEOTIDE SEQUENCE [LARGE SCALE GENOMIC DNA]</scope>
    <source>
        <strain evidence="5 6">Bin19</strain>
    </source>
</reference>
<dbReference type="GO" id="GO:0005737">
    <property type="term" value="C:cytoplasm"/>
    <property type="evidence" value="ECO:0007669"/>
    <property type="project" value="UniProtKB-SubCell"/>
</dbReference>
<organism evidence="5 6">
    <name type="scientific">Candidatus Accumulibacter phosphatis</name>
    <dbReference type="NCBI Taxonomy" id="327160"/>
    <lineage>
        <taxon>Bacteria</taxon>
        <taxon>Pseudomonadati</taxon>
        <taxon>Pseudomonadota</taxon>
        <taxon>Betaproteobacteria</taxon>
        <taxon>Candidatus Accumulibacter</taxon>
    </lineage>
</organism>
<feature type="region of interest" description="Involved in Mg(2+) ion dislocation from EF-Tu" evidence="3">
    <location>
        <begin position="21"/>
        <end position="24"/>
    </location>
</feature>
<dbReference type="PANTHER" id="PTHR11741:SF0">
    <property type="entry name" value="ELONGATION FACTOR TS, MITOCHONDRIAL"/>
    <property type="match status" value="1"/>
</dbReference>
<keyword evidence="6" id="KW-1185">Reference proteome</keyword>
<evidence type="ECO:0000313" key="5">
    <source>
        <dbReference type="EMBL" id="TMQ75588.1"/>
    </source>
</evidence>
<keyword evidence="3" id="KW-0963">Cytoplasm</keyword>
<evidence type="ECO:0000256" key="3">
    <source>
        <dbReference type="HAMAP-Rule" id="MF_00050"/>
    </source>
</evidence>
<dbReference type="Proteomes" id="UP000306324">
    <property type="component" value="Unassembled WGS sequence"/>
</dbReference>
<comment type="caution">
    <text evidence="5">The sequence shown here is derived from an EMBL/GenBank/DDBJ whole genome shotgun (WGS) entry which is preliminary data.</text>
</comment>
<comment type="subcellular location">
    <subcellularLocation>
        <location evidence="3">Cytoplasm</location>
    </subcellularLocation>
</comment>
<dbReference type="Gene3D" id="1.10.286.20">
    <property type="match status" value="1"/>
</dbReference>
<dbReference type="EMBL" id="SWAD01000085">
    <property type="protein sequence ID" value="TMQ75588.1"/>
    <property type="molecule type" value="Genomic_DNA"/>
</dbReference>